<reference evidence="1" key="1">
    <citation type="journal article" date="2021" name="Proc. Natl. Acad. Sci. U.S.A.">
        <title>Three genomes in the algal genus Volvox reveal the fate of a haploid sex-determining region after a transition to homothallism.</title>
        <authorList>
            <person name="Yamamoto K."/>
            <person name="Hamaji T."/>
            <person name="Kawai-Toyooka H."/>
            <person name="Matsuzaki R."/>
            <person name="Takahashi F."/>
            <person name="Nishimura Y."/>
            <person name="Kawachi M."/>
            <person name="Noguchi H."/>
            <person name="Minakuchi Y."/>
            <person name="Umen J.G."/>
            <person name="Toyoda A."/>
            <person name="Nozaki H."/>
        </authorList>
    </citation>
    <scope>NUCLEOTIDE SEQUENCE</scope>
    <source>
        <strain evidence="1">NIES-3780</strain>
    </source>
</reference>
<dbReference type="Proteomes" id="UP000747399">
    <property type="component" value="Unassembled WGS sequence"/>
</dbReference>
<feature type="non-terminal residue" evidence="1">
    <location>
        <position position="182"/>
    </location>
</feature>
<evidence type="ECO:0000313" key="1">
    <source>
        <dbReference type="EMBL" id="GIL60215.1"/>
    </source>
</evidence>
<accession>A0A8J4BF36</accession>
<sequence length="182" mass="20135">SHQNTITAFGGSPKLLRCSEAQRLHPAWNSVSLNFHCASNAAAIIMSATLGKDTGTLTQYNQPAFVKERFTGNHCAQFEMNNLPSQKYETLPLKHGHLPGYMGHVPGSNGAIAQRKAQSALHTQNHLATATLLPKDSPQTDMSLVDLRPEQRSMAKVYMYAEDAKSNFLKFPTPKTFDHRRS</sequence>
<comment type="caution">
    <text evidence="1">The sequence shown here is derived from an EMBL/GenBank/DDBJ whole genome shotgun (WGS) entry which is preliminary data.</text>
</comment>
<name>A0A8J4BF36_9CHLO</name>
<organism evidence="1 2">
    <name type="scientific">Volvox africanus</name>
    <dbReference type="NCBI Taxonomy" id="51714"/>
    <lineage>
        <taxon>Eukaryota</taxon>
        <taxon>Viridiplantae</taxon>
        <taxon>Chlorophyta</taxon>
        <taxon>core chlorophytes</taxon>
        <taxon>Chlorophyceae</taxon>
        <taxon>CS clade</taxon>
        <taxon>Chlamydomonadales</taxon>
        <taxon>Volvocaceae</taxon>
        <taxon>Volvox</taxon>
    </lineage>
</organism>
<dbReference type="AlphaFoldDB" id="A0A8J4BF36"/>
<proteinExistence type="predicted"/>
<protein>
    <submittedName>
        <fullName evidence="1">Uncharacterized protein</fullName>
    </submittedName>
</protein>
<gene>
    <name evidence="1" type="ORF">Vafri_14825</name>
</gene>
<keyword evidence="2" id="KW-1185">Reference proteome</keyword>
<evidence type="ECO:0000313" key="2">
    <source>
        <dbReference type="Proteomes" id="UP000747399"/>
    </source>
</evidence>
<dbReference type="EMBL" id="BNCO01000038">
    <property type="protein sequence ID" value="GIL60215.1"/>
    <property type="molecule type" value="Genomic_DNA"/>
</dbReference>